<dbReference type="Pfam" id="PF20152">
    <property type="entry name" value="DUF6534"/>
    <property type="match status" value="1"/>
</dbReference>
<evidence type="ECO:0000313" key="4">
    <source>
        <dbReference type="Proteomes" id="UP000807353"/>
    </source>
</evidence>
<feature type="transmembrane region" description="Helical" evidence="1">
    <location>
        <begin position="71"/>
        <end position="91"/>
    </location>
</feature>
<dbReference type="PANTHER" id="PTHR40465">
    <property type="entry name" value="CHROMOSOME 1, WHOLE GENOME SHOTGUN SEQUENCE"/>
    <property type="match status" value="1"/>
</dbReference>
<dbReference type="PANTHER" id="PTHR40465:SF1">
    <property type="entry name" value="DUF6534 DOMAIN-CONTAINING PROTEIN"/>
    <property type="match status" value="1"/>
</dbReference>
<evidence type="ECO:0000256" key="1">
    <source>
        <dbReference type="SAM" id="Phobius"/>
    </source>
</evidence>
<proteinExistence type="predicted"/>
<feature type="transmembrane region" description="Helical" evidence="1">
    <location>
        <begin position="39"/>
        <end position="59"/>
    </location>
</feature>
<sequence length="208" mass="23078">MGFETSALGLPKPQSRDSPELTCLFRWGDFADLNEVGLYWFHGPVMTSIISGLGQIFYAWRIWVLKKRTGIPVVIIVLALVQAGAGIWSGSSAHLIGHFSEVQTINFKDTCVWLIGTALCDIIITMSMTYTLLTSRSGLRSTNAIIVRIVRLTIETGAVCAIFAVLDLTLFLRFPHNNFHLSPSIALSKLYSNSLFAVSKIYCESWDN</sequence>
<dbReference type="EMBL" id="MU150411">
    <property type="protein sequence ID" value="KAF9456645.1"/>
    <property type="molecule type" value="Genomic_DNA"/>
</dbReference>
<gene>
    <name evidence="3" type="ORF">BDZ94DRAFT_1177317</name>
</gene>
<keyword evidence="1" id="KW-1133">Transmembrane helix</keyword>
<dbReference type="InterPro" id="IPR045339">
    <property type="entry name" value="DUF6534"/>
</dbReference>
<comment type="caution">
    <text evidence="3">The sequence shown here is derived from an EMBL/GenBank/DDBJ whole genome shotgun (WGS) entry which is preliminary data.</text>
</comment>
<protein>
    <recommendedName>
        <fullName evidence="2">DUF6534 domain-containing protein</fullName>
    </recommendedName>
</protein>
<feature type="domain" description="DUF6534" evidence="2">
    <location>
        <begin position="117"/>
        <end position="198"/>
    </location>
</feature>
<keyword evidence="1" id="KW-0812">Transmembrane</keyword>
<keyword evidence="1" id="KW-0472">Membrane</keyword>
<keyword evidence="4" id="KW-1185">Reference proteome</keyword>
<name>A0A9P5XTN1_9AGAR</name>
<organism evidence="3 4">
    <name type="scientific">Collybia nuda</name>
    <dbReference type="NCBI Taxonomy" id="64659"/>
    <lineage>
        <taxon>Eukaryota</taxon>
        <taxon>Fungi</taxon>
        <taxon>Dikarya</taxon>
        <taxon>Basidiomycota</taxon>
        <taxon>Agaricomycotina</taxon>
        <taxon>Agaricomycetes</taxon>
        <taxon>Agaricomycetidae</taxon>
        <taxon>Agaricales</taxon>
        <taxon>Tricholomatineae</taxon>
        <taxon>Clitocybaceae</taxon>
        <taxon>Collybia</taxon>
    </lineage>
</organism>
<dbReference type="Proteomes" id="UP000807353">
    <property type="component" value="Unassembled WGS sequence"/>
</dbReference>
<accession>A0A9P5XTN1</accession>
<feature type="transmembrane region" description="Helical" evidence="1">
    <location>
        <begin position="111"/>
        <end position="133"/>
    </location>
</feature>
<evidence type="ECO:0000259" key="2">
    <source>
        <dbReference type="Pfam" id="PF20152"/>
    </source>
</evidence>
<feature type="transmembrane region" description="Helical" evidence="1">
    <location>
        <begin position="145"/>
        <end position="166"/>
    </location>
</feature>
<dbReference type="OrthoDB" id="2953893at2759"/>
<evidence type="ECO:0000313" key="3">
    <source>
        <dbReference type="EMBL" id="KAF9456645.1"/>
    </source>
</evidence>
<reference evidence="3" key="1">
    <citation type="submission" date="2020-11" db="EMBL/GenBank/DDBJ databases">
        <authorList>
            <consortium name="DOE Joint Genome Institute"/>
            <person name="Ahrendt S."/>
            <person name="Riley R."/>
            <person name="Andreopoulos W."/>
            <person name="Labutti K."/>
            <person name="Pangilinan J."/>
            <person name="Ruiz-Duenas F.J."/>
            <person name="Barrasa J.M."/>
            <person name="Sanchez-Garcia M."/>
            <person name="Camarero S."/>
            <person name="Miyauchi S."/>
            <person name="Serrano A."/>
            <person name="Linde D."/>
            <person name="Babiker R."/>
            <person name="Drula E."/>
            <person name="Ayuso-Fernandez I."/>
            <person name="Pacheco R."/>
            <person name="Padilla G."/>
            <person name="Ferreira P."/>
            <person name="Barriuso J."/>
            <person name="Kellner H."/>
            <person name="Castanera R."/>
            <person name="Alfaro M."/>
            <person name="Ramirez L."/>
            <person name="Pisabarro A.G."/>
            <person name="Kuo A."/>
            <person name="Tritt A."/>
            <person name="Lipzen A."/>
            <person name="He G."/>
            <person name="Yan M."/>
            <person name="Ng V."/>
            <person name="Cullen D."/>
            <person name="Martin F."/>
            <person name="Rosso M.-N."/>
            <person name="Henrissat B."/>
            <person name="Hibbett D."/>
            <person name="Martinez A.T."/>
            <person name="Grigoriev I.V."/>
        </authorList>
    </citation>
    <scope>NUCLEOTIDE SEQUENCE</scope>
    <source>
        <strain evidence="3">CBS 247.69</strain>
    </source>
</reference>
<dbReference type="AlphaFoldDB" id="A0A9P5XTN1"/>